<dbReference type="GO" id="GO:0016301">
    <property type="term" value="F:kinase activity"/>
    <property type="evidence" value="ECO:0007669"/>
    <property type="project" value="UniProtKB-KW"/>
</dbReference>
<dbReference type="Pfam" id="PF03702">
    <property type="entry name" value="AnmK"/>
    <property type="match status" value="1"/>
</dbReference>
<dbReference type="GO" id="GO:0006040">
    <property type="term" value="P:amino sugar metabolic process"/>
    <property type="evidence" value="ECO:0007669"/>
    <property type="project" value="InterPro"/>
</dbReference>
<sequence>MSLRQLLARKRMVILGLNSGTSADGLDLAVLEISPSHVTPAKYLAGKCVAYPPHLRDAVLTLSDAHTADLNHLVYLDHALGEFYGTAAARFQAWLSHRGITIDAIGSHGQTVRHLPAPTTFLGRRVHGTLQIGSLEMIATLTGKPVIGDFRQADVALGHEGAPITVAAMARLFGHPSRSRLIVNIGGMANYFYFPAGFDVSEIRAADTGPGNVLSDLLCRT</sequence>
<dbReference type="PANTHER" id="PTHR30605:SF0">
    <property type="entry name" value="ANHYDRO-N-ACETYLMURAMIC ACID KINASE"/>
    <property type="match status" value="1"/>
</dbReference>
<evidence type="ECO:0000313" key="2">
    <source>
        <dbReference type="Proteomes" id="UP000250918"/>
    </source>
</evidence>
<gene>
    <name evidence="1" type="ORF">C3F09_12490</name>
</gene>
<dbReference type="InterPro" id="IPR005338">
    <property type="entry name" value="Anhydro_N_Ac-Mur_kinase"/>
</dbReference>
<dbReference type="Proteomes" id="UP000250918">
    <property type="component" value="Unassembled WGS sequence"/>
</dbReference>
<organism evidence="1 2">
    <name type="scientific">candidate division GN15 bacterium</name>
    <dbReference type="NCBI Taxonomy" id="2072418"/>
    <lineage>
        <taxon>Bacteria</taxon>
        <taxon>candidate division GN15</taxon>
    </lineage>
</organism>
<keyword evidence="1" id="KW-0808">Transferase</keyword>
<dbReference type="GO" id="GO:0009254">
    <property type="term" value="P:peptidoglycan turnover"/>
    <property type="evidence" value="ECO:0007669"/>
    <property type="project" value="InterPro"/>
</dbReference>
<proteinExistence type="predicted"/>
<comment type="caution">
    <text evidence="1">The sequence shown here is derived from an EMBL/GenBank/DDBJ whole genome shotgun (WGS) entry which is preliminary data.</text>
</comment>
<feature type="non-terminal residue" evidence="1">
    <location>
        <position position="221"/>
    </location>
</feature>
<dbReference type="EMBL" id="PQAP01000220">
    <property type="protein sequence ID" value="PWB68026.1"/>
    <property type="molecule type" value="Genomic_DNA"/>
</dbReference>
<dbReference type="GO" id="GO:0016773">
    <property type="term" value="F:phosphotransferase activity, alcohol group as acceptor"/>
    <property type="evidence" value="ECO:0007669"/>
    <property type="project" value="InterPro"/>
</dbReference>
<dbReference type="GO" id="GO:0005524">
    <property type="term" value="F:ATP binding"/>
    <property type="evidence" value="ECO:0007669"/>
    <property type="project" value="InterPro"/>
</dbReference>
<dbReference type="Gene3D" id="3.30.420.40">
    <property type="match status" value="2"/>
</dbReference>
<name>A0A855X371_9BACT</name>
<protein>
    <submittedName>
        <fullName evidence="1">Anhydro-N-acetylmuramic acid kinase</fullName>
    </submittedName>
</protein>
<keyword evidence="1" id="KW-0418">Kinase</keyword>
<evidence type="ECO:0000313" key="1">
    <source>
        <dbReference type="EMBL" id="PWB68026.1"/>
    </source>
</evidence>
<accession>A0A855X371</accession>
<dbReference type="PANTHER" id="PTHR30605">
    <property type="entry name" value="ANHYDRO-N-ACETYLMURAMIC ACID KINASE"/>
    <property type="match status" value="1"/>
</dbReference>
<reference evidence="1 2" key="1">
    <citation type="journal article" date="2018" name="ISME J.">
        <title>A methanotrophic archaeon couples anaerobic oxidation of methane to Fe(III) reduction.</title>
        <authorList>
            <person name="Cai C."/>
            <person name="Leu A.O."/>
            <person name="Xie G.J."/>
            <person name="Guo J."/>
            <person name="Feng Y."/>
            <person name="Zhao J.X."/>
            <person name="Tyson G.W."/>
            <person name="Yuan Z."/>
            <person name="Hu S."/>
        </authorList>
    </citation>
    <scope>NUCLEOTIDE SEQUENCE [LARGE SCALE GENOMIC DNA]</scope>
    <source>
        <strain evidence="1">FeB_12</strain>
    </source>
</reference>
<dbReference type="AlphaFoldDB" id="A0A855X371"/>